<reference evidence="4" key="2">
    <citation type="submission" date="2019-08" db="EMBL/GenBank/DDBJ databases">
        <authorList>
            <person name="Im W.-T."/>
        </authorList>
    </citation>
    <scope>NUCLEOTIDE SEQUENCE</scope>
    <source>
        <strain evidence="4">NF 2-5-3</strain>
    </source>
</reference>
<evidence type="ECO:0000313" key="4">
    <source>
        <dbReference type="EMBL" id="TXC84761.1"/>
    </source>
</evidence>
<evidence type="ECO:0000256" key="1">
    <source>
        <dbReference type="SAM" id="MobiDB-lite"/>
    </source>
</evidence>
<evidence type="ECO:0000313" key="5">
    <source>
        <dbReference type="Proteomes" id="UP000321776"/>
    </source>
</evidence>
<dbReference type="CDD" id="cd00293">
    <property type="entry name" value="USP-like"/>
    <property type="match status" value="1"/>
</dbReference>
<dbReference type="InterPro" id="IPR006016">
    <property type="entry name" value="UspA"/>
</dbReference>
<reference evidence="4 5" key="1">
    <citation type="journal article" date="2018" name="Int. J. Syst. Evol. Microbiol.">
        <title>Paraburkholderia azotifigens sp. nov., a nitrogen-fixing bacterium isolated from paddy soil.</title>
        <authorList>
            <person name="Choi G.M."/>
            <person name="Im W.T."/>
        </authorList>
    </citation>
    <scope>NUCLEOTIDE SEQUENCE [LARGE SCALE GENOMIC DNA]</scope>
    <source>
        <strain evidence="4 5">NF 2-5-3</strain>
    </source>
</reference>
<evidence type="ECO:0000259" key="2">
    <source>
        <dbReference type="Pfam" id="PF00582"/>
    </source>
</evidence>
<proteinExistence type="predicted"/>
<protein>
    <submittedName>
        <fullName evidence="4">Universal stress protein</fullName>
    </submittedName>
</protein>
<dbReference type="InterPro" id="IPR014729">
    <property type="entry name" value="Rossmann-like_a/b/a_fold"/>
</dbReference>
<comment type="caution">
    <text evidence="4">The sequence shown here is derived from an EMBL/GenBank/DDBJ whole genome shotgun (WGS) entry which is preliminary data.</text>
</comment>
<feature type="domain" description="UspA" evidence="2">
    <location>
        <begin position="1"/>
        <end position="142"/>
    </location>
</feature>
<dbReference type="Proteomes" id="UP001481677">
    <property type="component" value="Unassembled WGS sequence"/>
</dbReference>
<accession>A0A5C6VJB8</accession>
<keyword evidence="6" id="KW-1185">Reference proteome</keyword>
<reference evidence="3 6" key="3">
    <citation type="submission" date="2024-01" db="EMBL/GenBank/DDBJ databases">
        <title>The diversity of rhizobia nodulating Mimosa spp. in eleven states of Brazil covering several biomes is determined by host plant, location, and edaphic factors.</title>
        <authorList>
            <person name="Rouws L."/>
            <person name="Barauna A."/>
            <person name="Beukes C."/>
            <person name="De Faria S.M."/>
            <person name="Gross E."/>
            <person name="Dos Reis Junior F.B."/>
            <person name="Simon M."/>
            <person name="Maluk M."/>
            <person name="Odee D.W."/>
            <person name="Kenicer G."/>
            <person name="Young J.P.W."/>
            <person name="Reis V.M."/>
            <person name="Zilli J."/>
            <person name="James E.K."/>
        </authorList>
    </citation>
    <scope>NUCLEOTIDE SEQUENCE [LARGE SCALE GENOMIC DNA]</scope>
    <source>
        <strain evidence="3 6">JPY530</strain>
    </source>
</reference>
<name>A0A5C6VJB8_9BURK</name>
<organism evidence="4 5">
    <name type="scientific">Paraburkholderia azotifigens</name>
    <dbReference type="NCBI Taxonomy" id="2057004"/>
    <lineage>
        <taxon>Bacteria</taxon>
        <taxon>Pseudomonadati</taxon>
        <taxon>Pseudomonadota</taxon>
        <taxon>Betaproteobacteria</taxon>
        <taxon>Burkholderiales</taxon>
        <taxon>Burkholderiaceae</taxon>
        <taxon>Paraburkholderia</taxon>
    </lineage>
</organism>
<feature type="region of interest" description="Disordered" evidence="1">
    <location>
        <begin position="149"/>
        <end position="175"/>
    </location>
</feature>
<evidence type="ECO:0000313" key="3">
    <source>
        <dbReference type="EMBL" id="MEM5342806.1"/>
    </source>
</evidence>
<dbReference type="RefSeq" id="WP_147236711.1">
    <property type="nucleotide sequence ID" value="NZ_JAZHFZ010000018.1"/>
</dbReference>
<dbReference type="Gene3D" id="3.40.50.620">
    <property type="entry name" value="HUPs"/>
    <property type="match status" value="1"/>
</dbReference>
<dbReference type="Pfam" id="PF00582">
    <property type="entry name" value="Usp"/>
    <property type="match status" value="1"/>
</dbReference>
<dbReference type="Proteomes" id="UP000321776">
    <property type="component" value="Unassembled WGS sequence"/>
</dbReference>
<feature type="compositionally biased region" description="Basic and acidic residues" evidence="1">
    <location>
        <begin position="149"/>
        <end position="160"/>
    </location>
</feature>
<dbReference type="EMBL" id="VOQS01000003">
    <property type="protein sequence ID" value="TXC84761.1"/>
    <property type="molecule type" value="Genomic_DNA"/>
</dbReference>
<sequence length="175" mass="19304">MIKHILVAVGAYRDDAVLKTAIDKARHMGARLTAVYVVDTLPWWALAGVEYGCLDTLQMVEELERTVERRCNETFELDARDIDTCALTVPLKGGVGRTIARLADELEADLVVVGAGRSPKWRFWEERVSDVIARCTRRPVLIATSANVREDAPASGETHRHAQGRASASVHAPML</sequence>
<dbReference type="EMBL" id="JAZHGA010000019">
    <property type="protein sequence ID" value="MEM5342806.1"/>
    <property type="molecule type" value="Genomic_DNA"/>
</dbReference>
<evidence type="ECO:0000313" key="6">
    <source>
        <dbReference type="Proteomes" id="UP001481677"/>
    </source>
</evidence>
<dbReference type="SUPFAM" id="SSF52402">
    <property type="entry name" value="Adenine nucleotide alpha hydrolases-like"/>
    <property type="match status" value="1"/>
</dbReference>
<gene>
    <name evidence="4" type="ORF">FRZ40_31585</name>
    <name evidence="3" type="ORF">V4C56_24690</name>
</gene>
<dbReference type="AlphaFoldDB" id="A0A5C6VJB8"/>